<dbReference type="InterPro" id="IPR016944">
    <property type="entry name" value="UCP030066"/>
</dbReference>
<evidence type="ECO:0000313" key="7">
    <source>
        <dbReference type="Proteomes" id="UP001236507"/>
    </source>
</evidence>
<dbReference type="Pfam" id="PF13564">
    <property type="entry name" value="DoxX_2"/>
    <property type="match status" value="1"/>
</dbReference>
<evidence type="ECO:0000256" key="4">
    <source>
        <dbReference type="ARBA" id="ARBA00023136"/>
    </source>
</evidence>
<proteinExistence type="predicted"/>
<dbReference type="InterPro" id="IPR032808">
    <property type="entry name" value="DoxX"/>
</dbReference>
<keyword evidence="3 5" id="KW-1133">Transmembrane helix</keyword>
<name>A0ABT6Y3G0_9BACT</name>
<dbReference type="Proteomes" id="UP001236507">
    <property type="component" value="Unassembled WGS sequence"/>
</dbReference>
<protein>
    <submittedName>
        <fullName evidence="6">DoxX family protein</fullName>
    </submittedName>
</protein>
<evidence type="ECO:0000256" key="2">
    <source>
        <dbReference type="ARBA" id="ARBA00022692"/>
    </source>
</evidence>
<evidence type="ECO:0000313" key="6">
    <source>
        <dbReference type="EMBL" id="MDI9858109.1"/>
    </source>
</evidence>
<feature type="transmembrane region" description="Helical" evidence="5">
    <location>
        <begin position="97"/>
        <end position="115"/>
    </location>
</feature>
<comment type="caution">
    <text evidence="6">The sequence shown here is derived from an EMBL/GenBank/DDBJ whole genome shotgun (WGS) entry which is preliminary data.</text>
</comment>
<dbReference type="RefSeq" id="WP_283343368.1">
    <property type="nucleotide sequence ID" value="NZ_JASHIF010000002.1"/>
</dbReference>
<evidence type="ECO:0000256" key="3">
    <source>
        <dbReference type="ARBA" id="ARBA00022989"/>
    </source>
</evidence>
<feature type="transmembrane region" description="Helical" evidence="5">
    <location>
        <begin position="44"/>
        <end position="65"/>
    </location>
</feature>
<sequence length="123" mass="13797">MKKDKIIFWVTTTLIFLFEGVMPALTSKTELAKEGIKHLGYPEYFGNALVVFKVLGTLALMIPQVPKRLKEWAYAGFVFDFLFASISHAAVDGIGGEAFFPLIVLAILLVSYFYYHKLEDGKA</sequence>
<comment type="subcellular location">
    <subcellularLocation>
        <location evidence="1">Membrane</location>
        <topology evidence="1">Multi-pass membrane protein</topology>
    </subcellularLocation>
</comment>
<keyword evidence="4 5" id="KW-0472">Membrane</keyword>
<keyword evidence="2 5" id="KW-0812">Transmembrane</keyword>
<keyword evidence="7" id="KW-1185">Reference proteome</keyword>
<organism evidence="6 7">
    <name type="scientific">Flectobacillus roseus</name>
    <dbReference type="NCBI Taxonomy" id="502259"/>
    <lineage>
        <taxon>Bacteria</taxon>
        <taxon>Pseudomonadati</taxon>
        <taxon>Bacteroidota</taxon>
        <taxon>Cytophagia</taxon>
        <taxon>Cytophagales</taxon>
        <taxon>Flectobacillaceae</taxon>
        <taxon>Flectobacillus</taxon>
    </lineage>
</organism>
<dbReference type="EMBL" id="JASHIF010000002">
    <property type="protein sequence ID" value="MDI9858109.1"/>
    <property type="molecule type" value="Genomic_DNA"/>
</dbReference>
<reference evidence="6 7" key="1">
    <citation type="submission" date="2023-05" db="EMBL/GenBank/DDBJ databases">
        <title>Novel species of genus Flectobacillus isolated from stream in China.</title>
        <authorList>
            <person name="Lu H."/>
        </authorList>
    </citation>
    <scope>NUCLEOTIDE SEQUENCE [LARGE SCALE GENOMIC DNA]</scope>
    <source>
        <strain evidence="6 7">KCTC 42575</strain>
    </source>
</reference>
<gene>
    <name evidence="6" type="ORF">QM524_02695</name>
</gene>
<feature type="transmembrane region" description="Helical" evidence="5">
    <location>
        <begin position="72"/>
        <end position="91"/>
    </location>
</feature>
<evidence type="ECO:0000256" key="5">
    <source>
        <dbReference type="SAM" id="Phobius"/>
    </source>
</evidence>
<dbReference type="PIRSF" id="PIRSF030066">
    <property type="entry name" value="UCP030066"/>
    <property type="match status" value="1"/>
</dbReference>
<evidence type="ECO:0000256" key="1">
    <source>
        <dbReference type="ARBA" id="ARBA00004141"/>
    </source>
</evidence>
<accession>A0ABT6Y3G0</accession>